<evidence type="ECO:0000256" key="1">
    <source>
        <dbReference type="SAM" id="SignalP"/>
    </source>
</evidence>
<evidence type="ECO:0008006" key="4">
    <source>
        <dbReference type="Google" id="ProtNLM"/>
    </source>
</evidence>
<comment type="caution">
    <text evidence="2">The sequence shown here is derived from an EMBL/GenBank/DDBJ whole genome shotgun (WGS) entry which is preliminary data.</text>
</comment>
<evidence type="ECO:0000313" key="2">
    <source>
        <dbReference type="EMBL" id="GAA3812020.1"/>
    </source>
</evidence>
<reference evidence="3" key="1">
    <citation type="journal article" date="2019" name="Int. J. Syst. Evol. Microbiol.">
        <title>The Global Catalogue of Microorganisms (GCM) 10K type strain sequencing project: providing services to taxonomists for standard genome sequencing and annotation.</title>
        <authorList>
            <consortium name="The Broad Institute Genomics Platform"/>
            <consortium name="The Broad Institute Genome Sequencing Center for Infectious Disease"/>
            <person name="Wu L."/>
            <person name="Ma J."/>
        </authorList>
    </citation>
    <scope>NUCLEOTIDE SEQUENCE [LARGE SCALE GENOMIC DNA]</scope>
    <source>
        <strain evidence="3">JCM 16953</strain>
    </source>
</reference>
<protein>
    <recommendedName>
        <fullName evidence="4">Camelysin-like metallo-endopeptidase</fullName>
    </recommendedName>
</protein>
<dbReference type="EMBL" id="BAABAH010000003">
    <property type="protein sequence ID" value="GAA3812020.1"/>
    <property type="molecule type" value="Genomic_DNA"/>
</dbReference>
<feature type="chain" id="PRO_5046178442" description="Camelysin-like metallo-endopeptidase" evidence="1">
    <location>
        <begin position="23"/>
        <end position="176"/>
    </location>
</feature>
<accession>A0ABP7I891</accession>
<dbReference type="Pfam" id="PF12389">
    <property type="entry name" value="Peptidase_M73"/>
    <property type="match status" value="1"/>
</dbReference>
<keyword evidence="3" id="KW-1185">Reference proteome</keyword>
<keyword evidence="1" id="KW-0732">Signal</keyword>
<dbReference type="RefSeq" id="WP_344773535.1">
    <property type="nucleotide sequence ID" value="NZ_BAABAH010000003.1"/>
</dbReference>
<sequence>MKTSRKILVPLATLAAAGAVVVGSGATFTSTSGNTISAVTSGTLTQSNSKANAAIFNLSNMKPGDTLNGTLTLTNTGSLPAAFALTEVSSTDGFTGSNLTLDIVDTTTSTTVYSGTFGGLTDGASNDLGSWAPGAAHSFKFVVKLNQDTPNADQGKTAGAVYSWSSVQLSGDTYNQ</sequence>
<feature type="signal peptide" evidence="1">
    <location>
        <begin position="1"/>
        <end position="22"/>
    </location>
</feature>
<proteinExistence type="predicted"/>
<organism evidence="2 3">
    <name type="scientific">Nocardioides panacisoli</name>
    <dbReference type="NCBI Taxonomy" id="627624"/>
    <lineage>
        <taxon>Bacteria</taxon>
        <taxon>Bacillati</taxon>
        <taxon>Actinomycetota</taxon>
        <taxon>Actinomycetes</taxon>
        <taxon>Propionibacteriales</taxon>
        <taxon>Nocardioidaceae</taxon>
        <taxon>Nocardioides</taxon>
    </lineage>
</organism>
<dbReference type="Proteomes" id="UP001501821">
    <property type="component" value="Unassembled WGS sequence"/>
</dbReference>
<evidence type="ECO:0000313" key="3">
    <source>
        <dbReference type="Proteomes" id="UP001501821"/>
    </source>
</evidence>
<gene>
    <name evidence="2" type="ORF">GCM10022242_13120</name>
</gene>
<name>A0ABP7I891_9ACTN</name>
<dbReference type="InterPro" id="IPR022121">
    <property type="entry name" value="Peptidase_M73_camelysin"/>
</dbReference>